<keyword evidence="1" id="KW-0812">Transmembrane</keyword>
<organism evidence="3 4">
    <name type="scientific">Aspergillus oryzae</name>
    <name type="common">Yellow koji mold</name>
    <dbReference type="NCBI Taxonomy" id="5062"/>
    <lineage>
        <taxon>Eukaryota</taxon>
        <taxon>Fungi</taxon>
        <taxon>Dikarya</taxon>
        <taxon>Ascomycota</taxon>
        <taxon>Pezizomycotina</taxon>
        <taxon>Eurotiomycetes</taxon>
        <taxon>Eurotiomycetidae</taxon>
        <taxon>Eurotiales</taxon>
        <taxon>Aspergillaceae</taxon>
        <taxon>Aspergillus</taxon>
        <taxon>Aspergillus subgen. Circumdati</taxon>
    </lineage>
</organism>
<protein>
    <recommendedName>
        <fullName evidence="2">Protein YTP1-like C-terminal domain-containing protein</fullName>
    </recommendedName>
</protein>
<dbReference type="VEuPathDB" id="FungiDB:AO090011000405"/>
<dbReference type="InterPro" id="IPR018827">
    <property type="entry name" value="YTP1_C"/>
</dbReference>
<feature type="transmembrane region" description="Helical" evidence="1">
    <location>
        <begin position="50"/>
        <end position="69"/>
    </location>
</feature>
<feature type="transmembrane region" description="Helical" evidence="1">
    <location>
        <begin position="221"/>
        <end position="238"/>
    </location>
</feature>
<feature type="transmembrane region" description="Helical" evidence="1">
    <location>
        <begin position="344"/>
        <end position="367"/>
    </location>
</feature>
<feature type="transmembrane region" description="Helical" evidence="1">
    <location>
        <begin position="250"/>
        <end position="267"/>
    </location>
</feature>
<proteinExistence type="predicted"/>
<feature type="transmembrane region" description="Helical" evidence="1">
    <location>
        <begin position="20"/>
        <end position="38"/>
    </location>
</feature>
<dbReference type="AlphaFoldDB" id="A0A1S9DD05"/>
<keyword evidence="1" id="KW-1133">Transmembrane helix</keyword>
<evidence type="ECO:0000313" key="3">
    <source>
        <dbReference type="EMBL" id="OOO06869.1"/>
    </source>
</evidence>
<dbReference type="Pfam" id="PF10355">
    <property type="entry name" value="Ytp1"/>
    <property type="match status" value="1"/>
</dbReference>
<comment type="caution">
    <text evidence="3">The sequence shown here is derived from an EMBL/GenBank/DDBJ whole genome shotgun (WGS) entry which is preliminary data.</text>
</comment>
<feature type="domain" description="Protein YTP1-like C-terminal" evidence="2">
    <location>
        <begin position="180"/>
        <end position="369"/>
    </location>
</feature>
<keyword evidence="1" id="KW-0472">Membrane</keyword>
<gene>
    <name evidence="3" type="ORF">OAory_01090720</name>
</gene>
<evidence type="ECO:0000313" key="4">
    <source>
        <dbReference type="Proteomes" id="UP000190312"/>
    </source>
</evidence>
<dbReference type="EMBL" id="MKZY01000007">
    <property type="protein sequence ID" value="OOO06869.1"/>
    <property type="molecule type" value="Genomic_DNA"/>
</dbReference>
<reference evidence="3 4" key="1">
    <citation type="submission" date="2016-10" db="EMBL/GenBank/DDBJ databases">
        <title>Genome sequencing of Aspergillus oryzae BCC7051.</title>
        <authorList>
            <person name="Thammarongtham C."/>
            <person name="Vorapreeda T."/>
            <person name="Nookaew I."/>
            <person name="Srisuk T."/>
            <person name="Land M."/>
            <person name="Jeennor S."/>
            <person name="Laoteng K."/>
        </authorList>
    </citation>
    <scope>NUCLEOTIDE SEQUENCE [LARGE SCALE GENOMIC DNA]</scope>
    <source>
        <strain evidence="3 4">BCC7051</strain>
    </source>
</reference>
<dbReference type="OrthoDB" id="4469696at2759"/>
<feature type="transmembrane region" description="Helical" evidence="1">
    <location>
        <begin position="153"/>
        <end position="176"/>
    </location>
</feature>
<dbReference type="PANTHER" id="PTHR31685:SF2">
    <property type="entry name" value="PROTEIN YTP1"/>
    <property type="match status" value="1"/>
</dbReference>
<feature type="transmembrane region" description="Helical" evidence="1">
    <location>
        <begin position="313"/>
        <end position="332"/>
    </location>
</feature>
<sequence>MASTLQSVVSVFANANYFKSALIGVSIAFQVLAFAFLIPSAFTLRIIQSTWATAVEVLAGLISLIGLWIHGGSGYHTYIIPQVGLTILLLVRQSLGLYIHQKQKVHSGYVLEYLDRSYTIATMALFALGWYHVTAGSLESVGIRENYYNTLSHAVLLVLVMSEGLLLLSFAAGLWPNQRSLTPDYYDSVLLLACGLVMIVVLIVGYHADEDWHFFLGRLEHSSYTLMVLCGAAASLMISKRKGHHTKRNLIPALIIVVLGILFTSHHQEAMLGKKIHEVFGYTMVVAATFRIVEILVIPDWTVKPSTDVHSNLPYVTPMVAVILSFVAFGSSRDLCQAIEGTGFMAPAYVAILYTCGLFYFCFLTALMHRIRDHWYPDGSDGKHEYSSLPEVQSDRFGCDQNWD</sequence>
<feature type="transmembrane region" description="Helical" evidence="1">
    <location>
        <begin position="75"/>
        <end position="92"/>
    </location>
</feature>
<dbReference type="Proteomes" id="UP000190312">
    <property type="component" value="Unassembled WGS sequence"/>
</dbReference>
<evidence type="ECO:0000256" key="1">
    <source>
        <dbReference type="SAM" id="Phobius"/>
    </source>
</evidence>
<dbReference type="PANTHER" id="PTHR31685">
    <property type="entry name" value="INTEGRAL MEMBRANE PROTEIN (AFU_ORTHOLOGUE AFUA_6G12730)-RELATED"/>
    <property type="match status" value="1"/>
</dbReference>
<accession>A0A1S9DD05</accession>
<evidence type="ECO:0000259" key="2">
    <source>
        <dbReference type="Pfam" id="PF10355"/>
    </source>
</evidence>
<feature type="transmembrane region" description="Helical" evidence="1">
    <location>
        <begin position="188"/>
        <end position="209"/>
    </location>
</feature>
<feature type="transmembrane region" description="Helical" evidence="1">
    <location>
        <begin position="279"/>
        <end position="301"/>
    </location>
</feature>
<name>A0A1S9DD05_ASPOZ</name>
<feature type="transmembrane region" description="Helical" evidence="1">
    <location>
        <begin position="113"/>
        <end position="133"/>
    </location>
</feature>